<organism evidence="2 3">
    <name type="scientific">Stentor coeruleus</name>
    <dbReference type="NCBI Taxonomy" id="5963"/>
    <lineage>
        <taxon>Eukaryota</taxon>
        <taxon>Sar</taxon>
        <taxon>Alveolata</taxon>
        <taxon>Ciliophora</taxon>
        <taxon>Postciliodesmatophora</taxon>
        <taxon>Heterotrichea</taxon>
        <taxon>Heterotrichida</taxon>
        <taxon>Stentoridae</taxon>
        <taxon>Stentor</taxon>
    </lineage>
</organism>
<dbReference type="PROSITE" id="PS51450">
    <property type="entry name" value="LRR"/>
    <property type="match status" value="1"/>
</dbReference>
<proteinExistence type="predicted"/>
<dbReference type="PANTHER" id="PTHR24114">
    <property type="entry name" value="LEUCINE RICH REPEAT FAMILY PROTEIN"/>
    <property type="match status" value="1"/>
</dbReference>
<dbReference type="SMART" id="SM00368">
    <property type="entry name" value="LRR_RI"/>
    <property type="match status" value="5"/>
</dbReference>
<dbReference type="Proteomes" id="UP000187209">
    <property type="component" value="Unassembled WGS sequence"/>
</dbReference>
<keyword evidence="3" id="KW-1185">Reference proteome</keyword>
<sequence>MRQSSSHKILPLITKGIHSRNRSKGSMSSLNSQVMTPNSSSRRELQDSFHNVFEESHNYQQKGTIGPEAKLEFYQDYKHINRLNEKIKVQQAEFTPSIAYLSNLDKNHLRPKTFGLVKRTGSENSIDIRLFSMGDNYAEAFSQGLKHYPLLETLNLKSNRLSDIGNEKILNNVELRQIKHINLAENKIGPKSLEKIVEMMSISDCRLKSLNLEKTHITATLIPSLCSSLIYNRRLTKLVLAKNGLTDIATKYFKDLLAQNISLKILDLHWNNFGPQGAMNIFDGLVKNNTLMILDVSWNSMGKSKLSADSIGKALKSNYTLAHLDLSYNSITSEDAQIISEYLISNHTLLGLHMTGNACEVDTKGFINVSAKKHIKKGHFYQRMIDRPDFAQEKLNLNCWVCEKWVEVTFTCESEGKSVYLHLEIDNYQADAMPSDGRGHFELTRAVPPHIQSFFFTEIQDNPIKSCYKKAKRVLEMTISYEDGVKKLIKITSINQITPEGDVCDIKNPFSTKPRTKIINRLMPVCQMERIPWSVHISIFKDYKLDNDRVLDDCLEFDWRHSRIPNFIRNPEEQIALKQAIRQIYGQIKLTYKNLSAYGGSDIFSIGSNVFTDFLNECKIIDNLYGPGDLGVNLNSTLIQKEKGQVYNPGNSLVRYEFIEIIVRVAGDRYIRNKLCSSNLEAFHRLVKEHLWPVINKFMSEKWRIEKYFCEEVDLVLKVNKQIFSALFKKYSGKHTLPGKKPFMSLEEFRMLCNDAGLVGDNFATREIDVCFSQAMMTQVDELYVKRHLEMNFVEMLEALARAIDYSDVIKNMDGYKFISLIQTELSKKLEIATGFLLKLCPITFQDDYEMQTTEQYTKLMYRMKTN</sequence>
<dbReference type="PANTHER" id="PTHR24114:SF2">
    <property type="entry name" value="F-BOX DOMAIN-CONTAINING PROTEIN-RELATED"/>
    <property type="match status" value="1"/>
</dbReference>
<accession>A0A1R2D485</accession>
<dbReference type="InterPro" id="IPR001611">
    <property type="entry name" value="Leu-rich_rpt"/>
</dbReference>
<dbReference type="OrthoDB" id="120976at2759"/>
<name>A0A1R2D485_9CILI</name>
<feature type="region of interest" description="Disordered" evidence="1">
    <location>
        <begin position="1"/>
        <end position="45"/>
    </location>
</feature>
<evidence type="ECO:0000256" key="1">
    <source>
        <dbReference type="SAM" id="MobiDB-lite"/>
    </source>
</evidence>
<protein>
    <submittedName>
        <fullName evidence="2">Uncharacterized protein</fullName>
    </submittedName>
</protein>
<reference evidence="2 3" key="1">
    <citation type="submission" date="2016-11" db="EMBL/GenBank/DDBJ databases">
        <title>The macronuclear genome of Stentor coeruleus: a giant cell with tiny introns.</title>
        <authorList>
            <person name="Slabodnick M."/>
            <person name="Ruby J.G."/>
            <person name="Reiff S.B."/>
            <person name="Swart E.C."/>
            <person name="Gosai S."/>
            <person name="Prabakaran S."/>
            <person name="Witkowska E."/>
            <person name="Larue G.E."/>
            <person name="Fisher S."/>
            <person name="Freeman R.M."/>
            <person name="Gunawardena J."/>
            <person name="Chu W."/>
            <person name="Stover N.A."/>
            <person name="Gregory B.D."/>
            <person name="Nowacki M."/>
            <person name="Derisi J."/>
            <person name="Roy S.W."/>
            <person name="Marshall W.F."/>
            <person name="Sood P."/>
        </authorList>
    </citation>
    <scope>NUCLEOTIDE SEQUENCE [LARGE SCALE GENOMIC DNA]</scope>
    <source>
        <strain evidence="2">WM001</strain>
    </source>
</reference>
<gene>
    <name evidence="2" type="ORF">SteCoe_462</name>
</gene>
<dbReference type="Gene3D" id="3.80.10.10">
    <property type="entry name" value="Ribonuclease Inhibitor"/>
    <property type="match status" value="2"/>
</dbReference>
<dbReference type="AlphaFoldDB" id="A0A1R2D485"/>
<dbReference type="InterPro" id="IPR032675">
    <property type="entry name" value="LRR_dom_sf"/>
</dbReference>
<comment type="caution">
    <text evidence="2">The sequence shown here is derived from an EMBL/GenBank/DDBJ whole genome shotgun (WGS) entry which is preliminary data.</text>
</comment>
<evidence type="ECO:0000313" key="2">
    <source>
        <dbReference type="EMBL" id="OMJ96078.1"/>
    </source>
</evidence>
<dbReference type="EMBL" id="MPUH01000004">
    <property type="protein sequence ID" value="OMJ96078.1"/>
    <property type="molecule type" value="Genomic_DNA"/>
</dbReference>
<feature type="compositionally biased region" description="Polar residues" evidence="1">
    <location>
        <begin position="24"/>
        <end position="40"/>
    </location>
</feature>
<dbReference type="Pfam" id="PF13516">
    <property type="entry name" value="LRR_6"/>
    <property type="match status" value="3"/>
</dbReference>
<dbReference type="SUPFAM" id="SSF52047">
    <property type="entry name" value="RNI-like"/>
    <property type="match status" value="1"/>
</dbReference>
<evidence type="ECO:0000313" key="3">
    <source>
        <dbReference type="Proteomes" id="UP000187209"/>
    </source>
</evidence>
<dbReference type="InterPro" id="IPR052394">
    <property type="entry name" value="LRR-containing"/>
</dbReference>